<dbReference type="EMBL" id="DSDY01000123">
    <property type="protein sequence ID" value="HDS10734.1"/>
    <property type="molecule type" value="Genomic_DNA"/>
</dbReference>
<accession>A0A7C1E4S2</accession>
<proteinExistence type="predicted"/>
<comment type="caution">
    <text evidence="1">The sequence shown here is derived from an EMBL/GenBank/DDBJ whole genome shotgun (WGS) entry which is preliminary data.</text>
</comment>
<dbReference type="InterPro" id="IPR022803">
    <property type="entry name" value="Ribosomal_uL5_dom_sf"/>
</dbReference>
<dbReference type="SUPFAM" id="SSF55282">
    <property type="entry name" value="RL5-like"/>
    <property type="match status" value="1"/>
</dbReference>
<protein>
    <recommendedName>
        <fullName evidence="2">Exosome protein</fullName>
    </recommendedName>
</protein>
<sequence>MQLGLGARAVEVNVTKHATESESKVLSAALNVFPPDLRNNIVWERSAVQGHYGNPIVFYRAVVEGEQAEMTAKYILSSLDKTSLKYLLSTLESRIDKQGNLYLRLHKQYLVDGRIIAWDGDDVVKVIIKIGRKQEELEDLLRKTLTDAEPE</sequence>
<dbReference type="InterPro" id="IPR002739">
    <property type="entry name" value="PAB1135-like"/>
</dbReference>
<dbReference type="AlphaFoldDB" id="A0A7C1E4S2"/>
<evidence type="ECO:0000313" key="1">
    <source>
        <dbReference type="EMBL" id="HDS10734.1"/>
    </source>
</evidence>
<evidence type="ECO:0008006" key="2">
    <source>
        <dbReference type="Google" id="ProtNLM"/>
    </source>
</evidence>
<dbReference type="Gene3D" id="3.30.1440.10">
    <property type="match status" value="1"/>
</dbReference>
<organism evidence="1">
    <name type="scientific">Fervidicoccus fontis</name>
    <dbReference type="NCBI Taxonomy" id="683846"/>
    <lineage>
        <taxon>Archaea</taxon>
        <taxon>Thermoproteota</taxon>
        <taxon>Thermoprotei</taxon>
        <taxon>Fervidicoccales</taxon>
        <taxon>Fervidicoccaceae</taxon>
        <taxon>Fervidicoccus</taxon>
    </lineage>
</organism>
<dbReference type="PANTHER" id="PTHR38816">
    <property type="entry name" value="EXOSOME SUBUNIT, DUF54 FAMILY-RELATED"/>
    <property type="match status" value="1"/>
</dbReference>
<dbReference type="PANTHER" id="PTHR38816:SF1">
    <property type="entry name" value="EXOSOME SUBUNIT"/>
    <property type="match status" value="1"/>
</dbReference>
<name>A0A7C1E4S2_9CREN</name>
<gene>
    <name evidence="1" type="ORF">ENO04_03860</name>
</gene>
<dbReference type="Pfam" id="PF01877">
    <property type="entry name" value="RNA_binding"/>
    <property type="match status" value="1"/>
</dbReference>
<reference evidence="1" key="1">
    <citation type="journal article" date="2020" name="mSystems">
        <title>Genome- and Community-Level Interaction Insights into Carbon Utilization and Element Cycling Functions of Hydrothermarchaeota in Hydrothermal Sediment.</title>
        <authorList>
            <person name="Zhou Z."/>
            <person name="Liu Y."/>
            <person name="Xu W."/>
            <person name="Pan J."/>
            <person name="Luo Z.H."/>
            <person name="Li M."/>
        </authorList>
    </citation>
    <scope>NUCLEOTIDE SEQUENCE [LARGE SCALE GENOMIC DNA]</scope>
    <source>
        <strain evidence="1">SpSt-123</strain>
    </source>
</reference>